<sequence length="166" mass="19647">MAKNYFKKVNPTYELLYGFLLQHLNRKITLLFALNQIYKIFGSLLILYQWSIHEMVARKSTIIRPVVLKQFEIIGNCIDREFTNVLSPPKTIEEMIIFIKNLKADDILAVIEFLRNTWQSMNTTTYRTLRACVHLKRVCRNIIKYLLNSFILFMSTLLCRDDLSFS</sequence>
<dbReference type="Proteomes" id="UP000478052">
    <property type="component" value="Unassembled WGS sequence"/>
</dbReference>
<name>A0A6G0Z9W2_APHCR</name>
<keyword evidence="1" id="KW-0812">Transmembrane</keyword>
<comment type="caution">
    <text evidence="2">The sequence shown here is derived from an EMBL/GenBank/DDBJ whole genome shotgun (WGS) entry which is preliminary data.</text>
</comment>
<gene>
    <name evidence="2" type="ORF">FWK35_00010530</name>
</gene>
<protein>
    <submittedName>
        <fullName evidence="2">Uncharacterized protein</fullName>
    </submittedName>
</protein>
<evidence type="ECO:0000313" key="2">
    <source>
        <dbReference type="EMBL" id="KAF0767312.1"/>
    </source>
</evidence>
<proteinExistence type="predicted"/>
<dbReference type="AlphaFoldDB" id="A0A6G0Z9W2"/>
<keyword evidence="1" id="KW-1133">Transmembrane helix</keyword>
<keyword evidence="1" id="KW-0472">Membrane</keyword>
<keyword evidence="3" id="KW-1185">Reference proteome</keyword>
<reference evidence="2 3" key="1">
    <citation type="submission" date="2019-08" db="EMBL/GenBank/DDBJ databases">
        <title>Whole genome of Aphis craccivora.</title>
        <authorList>
            <person name="Voronova N.V."/>
            <person name="Shulinski R.S."/>
            <person name="Bandarenka Y.V."/>
            <person name="Zhorov D.G."/>
            <person name="Warner D."/>
        </authorList>
    </citation>
    <scope>NUCLEOTIDE SEQUENCE [LARGE SCALE GENOMIC DNA]</scope>
    <source>
        <strain evidence="2">180601</strain>
        <tissue evidence="2">Whole Body</tissue>
    </source>
</reference>
<dbReference type="EMBL" id="VUJU01000997">
    <property type="protein sequence ID" value="KAF0767312.1"/>
    <property type="molecule type" value="Genomic_DNA"/>
</dbReference>
<feature type="transmembrane region" description="Helical" evidence="1">
    <location>
        <begin position="28"/>
        <end position="50"/>
    </location>
</feature>
<evidence type="ECO:0000313" key="3">
    <source>
        <dbReference type="Proteomes" id="UP000478052"/>
    </source>
</evidence>
<evidence type="ECO:0000256" key="1">
    <source>
        <dbReference type="SAM" id="Phobius"/>
    </source>
</evidence>
<accession>A0A6G0Z9W2</accession>
<organism evidence="2 3">
    <name type="scientific">Aphis craccivora</name>
    <name type="common">Cowpea aphid</name>
    <dbReference type="NCBI Taxonomy" id="307492"/>
    <lineage>
        <taxon>Eukaryota</taxon>
        <taxon>Metazoa</taxon>
        <taxon>Ecdysozoa</taxon>
        <taxon>Arthropoda</taxon>
        <taxon>Hexapoda</taxon>
        <taxon>Insecta</taxon>
        <taxon>Pterygota</taxon>
        <taxon>Neoptera</taxon>
        <taxon>Paraneoptera</taxon>
        <taxon>Hemiptera</taxon>
        <taxon>Sternorrhyncha</taxon>
        <taxon>Aphidomorpha</taxon>
        <taxon>Aphidoidea</taxon>
        <taxon>Aphididae</taxon>
        <taxon>Aphidini</taxon>
        <taxon>Aphis</taxon>
        <taxon>Aphis</taxon>
    </lineage>
</organism>